<accession>E6K7K5</accession>
<dbReference type="AlphaFoldDB" id="E6K7K5"/>
<proteinExistence type="predicted"/>
<evidence type="ECO:0000313" key="2">
    <source>
        <dbReference type="Proteomes" id="UP000003112"/>
    </source>
</evidence>
<reference evidence="1 2" key="1">
    <citation type="submission" date="2010-10" db="EMBL/GenBank/DDBJ databases">
        <authorList>
            <person name="Muzny D."/>
            <person name="Qin X."/>
            <person name="Deng J."/>
            <person name="Jiang H."/>
            <person name="Liu Y."/>
            <person name="Qu J."/>
            <person name="Song X.-Z."/>
            <person name="Zhang L."/>
            <person name="Thornton R."/>
            <person name="Coyle M."/>
            <person name="Francisco L."/>
            <person name="Jackson L."/>
            <person name="Javaid M."/>
            <person name="Korchina V."/>
            <person name="Kovar C."/>
            <person name="Mata R."/>
            <person name="Mathew T."/>
            <person name="Ngo R."/>
            <person name="Nguyen L."/>
            <person name="Nguyen N."/>
            <person name="Okwuonu G."/>
            <person name="Ongeri F."/>
            <person name="Pham C."/>
            <person name="Simmons D."/>
            <person name="Wilczek-Boney K."/>
            <person name="Hale W."/>
            <person name="Jakkamsetti A."/>
            <person name="Pham P."/>
            <person name="Ruth R."/>
            <person name="San Lucas F."/>
            <person name="Warren J."/>
            <person name="Zhang J."/>
            <person name="Zhao Z."/>
            <person name="Zhou C."/>
            <person name="Zhu D."/>
            <person name="Lee S."/>
            <person name="Bess C."/>
            <person name="Blankenburg K."/>
            <person name="Forbes L."/>
            <person name="Fu Q."/>
            <person name="Gubbala S."/>
            <person name="Hirani K."/>
            <person name="Jayaseelan J.C."/>
            <person name="Lara F."/>
            <person name="Munidasa M."/>
            <person name="Palculict T."/>
            <person name="Patil S."/>
            <person name="Pu L.-L."/>
            <person name="Saada N."/>
            <person name="Tang L."/>
            <person name="Weissenberger G."/>
            <person name="Zhu Y."/>
            <person name="Hemphill L."/>
            <person name="Shang Y."/>
            <person name="Youmans B."/>
            <person name="Ayvaz T."/>
            <person name="Ross M."/>
            <person name="Santibanez J."/>
            <person name="Aqrawi P."/>
            <person name="Gross S."/>
            <person name="Joshi V."/>
            <person name="Fowler G."/>
            <person name="Nazareth L."/>
            <person name="Reid J."/>
            <person name="Worley K."/>
            <person name="Petrosino J."/>
            <person name="Highlander S."/>
            <person name="Gibbs R."/>
        </authorList>
    </citation>
    <scope>NUCLEOTIDE SEQUENCE [LARGE SCALE GENOMIC DNA]</scope>
    <source>
        <strain evidence="1 2">ATCC 33574</strain>
    </source>
</reference>
<dbReference type="Proteomes" id="UP000003112">
    <property type="component" value="Unassembled WGS sequence"/>
</dbReference>
<protein>
    <submittedName>
        <fullName evidence="1">Uncharacterized protein</fullName>
    </submittedName>
</protein>
<sequence>MLDFFLYFSRVFTNIIRNIAFVGRSCSATIGVSDENMDMAE</sequence>
<evidence type="ECO:0000313" key="1">
    <source>
        <dbReference type="EMBL" id="EFU30572.1"/>
    </source>
</evidence>
<comment type="caution">
    <text evidence="1">The sequence shown here is derived from an EMBL/GenBank/DDBJ whole genome shotgun (WGS) entry which is preliminary data.</text>
</comment>
<organism evidence="1 2">
    <name type="scientific">Segatella buccae ATCC 33574</name>
    <dbReference type="NCBI Taxonomy" id="873513"/>
    <lineage>
        <taxon>Bacteria</taxon>
        <taxon>Pseudomonadati</taxon>
        <taxon>Bacteroidota</taxon>
        <taxon>Bacteroidia</taxon>
        <taxon>Bacteroidales</taxon>
        <taxon>Prevotellaceae</taxon>
        <taxon>Segatella</taxon>
    </lineage>
</organism>
<dbReference type="HOGENOM" id="CLU_3274442_0_0_10"/>
<keyword evidence="2" id="KW-1185">Reference proteome</keyword>
<name>E6K7K5_9BACT</name>
<gene>
    <name evidence="1" type="ORF">HMPREF6485_1851</name>
</gene>
<dbReference type="EMBL" id="AEPD01000028">
    <property type="protein sequence ID" value="EFU30572.1"/>
    <property type="molecule type" value="Genomic_DNA"/>
</dbReference>